<organism evidence="3 4">
    <name type="scientific">Pseudocercospora fuligena</name>
    <dbReference type="NCBI Taxonomy" id="685502"/>
    <lineage>
        <taxon>Eukaryota</taxon>
        <taxon>Fungi</taxon>
        <taxon>Dikarya</taxon>
        <taxon>Ascomycota</taxon>
        <taxon>Pezizomycotina</taxon>
        <taxon>Dothideomycetes</taxon>
        <taxon>Dothideomycetidae</taxon>
        <taxon>Mycosphaerellales</taxon>
        <taxon>Mycosphaerellaceae</taxon>
        <taxon>Pseudocercospora</taxon>
    </lineage>
</organism>
<accession>A0A8H6VHS7</accession>
<feature type="domain" description="Fe2OG dioxygenase" evidence="2">
    <location>
        <begin position="306"/>
        <end position="407"/>
    </location>
</feature>
<name>A0A8H6VHS7_9PEZI</name>
<dbReference type="PROSITE" id="PS51471">
    <property type="entry name" value="FE2OG_OXY"/>
    <property type="match status" value="1"/>
</dbReference>
<evidence type="ECO:0000259" key="2">
    <source>
        <dbReference type="PROSITE" id="PS51471"/>
    </source>
</evidence>
<sequence length="627" mass="68679">AATPMTYSAAIGSMEADELYIHYKMASSSPYPMESQDFFPLSDWDLQAPQQSQQPIHGGVCGCCHDYMPPGEHNPFEHGVKPFQLDDFEGPAPGRLPKHATREDYKILAREIEAQNAAAAKEQAARNAAAAKQRAKQRHLLELEQKGGIELRSLAEALEGESRSTIFTCGGQIPILTSPRTTEAGNLTPKTEAKVQAQKVMTRPITVRWGADGLGRLLRLPVETSADHHALGSLIAACAPATFGRGGEDVLDETYRKAGALPTSEFVTNFCPYETGIIDAVVQLLLPTITKSSSPGNEHALKRGLRAELYKLNVYSGPSGLFKAHVDTPRSETQVGSLVVCLPVAFEGGELAVRHQGHEILHDWSSRAADTQNSIQWAAFYSDCEHEVLEVTHGHRATLTYNLFLASGTGLLGGRPLNLEPKRLPLFYQLQNMLQSPDFMPAGGYLGIHLTHSYPHTDEKLYKLVPKMLKGVDMALYESSIASKLPCVLVPISASGLPPSTTLDGLNLSRLVAAEMFENKLQTLEVSFDAGEESGPDEDDVATSCSCPSLDEEARDDYGYECGCELNEKGEDIREQKKARRQIVWVNELSENRELSRAYLAYGNQAELGIKYTTAALVVKIPSWDER</sequence>
<reference evidence="3" key="1">
    <citation type="submission" date="2020-04" db="EMBL/GenBank/DDBJ databases">
        <title>Draft genome resource of the tomato pathogen Pseudocercospora fuligena.</title>
        <authorList>
            <person name="Zaccaron A."/>
        </authorList>
    </citation>
    <scope>NUCLEOTIDE SEQUENCE</scope>
    <source>
        <strain evidence="3">PF001</strain>
    </source>
</reference>
<feature type="non-terminal residue" evidence="3">
    <location>
        <position position="1"/>
    </location>
</feature>
<dbReference type="Gene3D" id="2.60.120.620">
    <property type="entry name" value="q2cbj1_9rhob like domain"/>
    <property type="match status" value="1"/>
</dbReference>
<dbReference type="EMBL" id="JABCIY010000102">
    <property type="protein sequence ID" value="KAF7192898.1"/>
    <property type="molecule type" value="Genomic_DNA"/>
</dbReference>
<dbReference type="Proteomes" id="UP000660729">
    <property type="component" value="Unassembled WGS sequence"/>
</dbReference>
<evidence type="ECO:0000313" key="3">
    <source>
        <dbReference type="EMBL" id="KAF7192898.1"/>
    </source>
</evidence>
<proteinExistence type="predicted"/>
<keyword evidence="4" id="KW-1185">Reference proteome</keyword>
<protein>
    <recommendedName>
        <fullName evidence="2">Fe2OG dioxygenase domain-containing protein</fullName>
    </recommendedName>
</protein>
<dbReference type="InterPro" id="IPR044862">
    <property type="entry name" value="Pro_4_hyd_alph_FE2OG_OXY"/>
</dbReference>
<dbReference type="AlphaFoldDB" id="A0A8H6VHS7"/>
<gene>
    <name evidence="3" type="ORF">HII31_05768</name>
</gene>
<dbReference type="InterPro" id="IPR005123">
    <property type="entry name" value="Oxoglu/Fe-dep_dioxygenase_dom"/>
</dbReference>
<dbReference type="OrthoDB" id="27483at2759"/>
<dbReference type="Pfam" id="PF13640">
    <property type="entry name" value="2OG-FeII_Oxy_3"/>
    <property type="match status" value="1"/>
</dbReference>
<feature type="coiled-coil region" evidence="1">
    <location>
        <begin position="102"/>
        <end position="138"/>
    </location>
</feature>
<keyword evidence="1" id="KW-0175">Coiled coil</keyword>
<evidence type="ECO:0000256" key="1">
    <source>
        <dbReference type="SAM" id="Coils"/>
    </source>
</evidence>
<dbReference type="PANTHER" id="PTHR33099">
    <property type="entry name" value="FE2OG DIOXYGENASE DOMAIN-CONTAINING PROTEIN"/>
    <property type="match status" value="1"/>
</dbReference>
<evidence type="ECO:0000313" key="4">
    <source>
        <dbReference type="Proteomes" id="UP000660729"/>
    </source>
</evidence>
<dbReference type="PANTHER" id="PTHR33099:SF7">
    <property type="entry name" value="MYND-TYPE DOMAIN-CONTAINING PROTEIN"/>
    <property type="match status" value="1"/>
</dbReference>
<comment type="caution">
    <text evidence="3">The sequence shown here is derived from an EMBL/GenBank/DDBJ whole genome shotgun (WGS) entry which is preliminary data.</text>
</comment>